<dbReference type="EMBL" id="CP036317">
    <property type="protein sequence ID" value="QDV17517.1"/>
    <property type="molecule type" value="Genomic_DNA"/>
</dbReference>
<feature type="compositionally biased region" description="Basic and acidic residues" evidence="1">
    <location>
        <begin position="54"/>
        <end position="76"/>
    </location>
</feature>
<name>A0A518FMI4_9PLAN</name>
<keyword evidence="2" id="KW-0472">Membrane</keyword>
<evidence type="ECO:0000256" key="2">
    <source>
        <dbReference type="SAM" id="Phobius"/>
    </source>
</evidence>
<dbReference type="OrthoDB" id="9961393at2"/>
<evidence type="ECO:0000313" key="3">
    <source>
        <dbReference type="EMBL" id="QDV17517.1"/>
    </source>
</evidence>
<evidence type="ECO:0000313" key="4">
    <source>
        <dbReference type="Proteomes" id="UP000320839"/>
    </source>
</evidence>
<protein>
    <submittedName>
        <fullName evidence="3">Uncharacterized protein</fullName>
    </submittedName>
</protein>
<dbReference type="Proteomes" id="UP000320839">
    <property type="component" value="Chromosome"/>
</dbReference>
<proteinExistence type="predicted"/>
<dbReference type="RefSeq" id="WP_145455521.1">
    <property type="nucleotide sequence ID" value="NZ_CP036317.1"/>
</dbReference>
<dbReference type="AlphaFoldDB" id="A0A518FMI4"/>
<feature type="transmembrane region" description="Helical" evidence="2">
    <location>
        <begin position="6"/>
        <end position="25"/>
    </location>
</feature>
<reference evidence="3 4" key="1">
    <citation type="submission" date="2019-02" db="EMBL/GenBank/DDBJ databases">
        <title>Deep-cultivation of Planctomycetes and their phenomic and genomic characterization uncovers novel biology.</title>
        <authorList>
            <person name="Wiegand S."/>
            <person name="Jogler M."/>
            <person name="Boedeker C."/>
            <person name="Pinto D."/>
            <person name="Vollmers J."/>
            <person name="Rivas-Marin E."/>
            <person name="Kohn T."/>
            <person name="Peeters S.H."/>
            <person name="Heuer A."/>
            <person name="Rast P."/>
            <person name="Oberbeckmann S."/>
            <person name="Bunk B."/>
            <person name="Jeske O."/>
            <person name="Meyerdierks A."/>
            <person name="Storesund J.E."/>
            <person name="Kallscheuer N."/>
            <person name="Luecker S."/>
            <person name="Lage O.M."/>
            <person name="Pohl T."/>
            <person name="Merkel B.J."/>
            <person name="Hornburger P."/>
            <person name="Mueller R.-W."/>
            <person name="Bruemmer F."/>
            <person name="Labrenz M."/>
            <person name="Spormann A.M."/>
            <person name="Op den Camp H."/>
            <person name="Overmann J."/>
            <person name="Amann R."/>
            <person name="Jetten M.S.M."/>
            <person name="Mascher T."/>
            <person name="Medema M.H."/>
            <person name="Devos D.P."/>
            <person name="Kaster A.-K."/>
            <person name="Ovreas L."/>
            <person name="Rohde M."/>
            <person name="Galperin M.Y."/>
            <person name="Jogler C."/>
        </authorList>
    </citation>
    <scope>NUCLEOTIDE SEQUENCE [LARGE SCALE GENOMIC DNA]</scope>
    <source>
        <strain evidence="3 4">Pan153</strain>
    </source>
</reference>
<organism evidence="3 4">
    <name type="scientific">Gimesia panareensis</name>
    <dbReference type="NCBI Taxonomy" id="2527978"/>
    <lineage>
        <taxon>Bacteria</taxon>
        <taxon>Pseudomonadati</taxon>
        <taxon>Planctomycetota</taxon>
        <taxon>Planctomycetia</taxon>
        <taxon>Planctomycetales</taxon>
        <taxon>Planctomycetaceae</taxon>
        <taxon>Gimesia</taxon>
    </lineage>
</organism>
<keyword evidence="2" id="KW-0812">Transmembrane</keyword>
<gene>
    <name evidence="3" type="ORF">Pan153_21700</name>
</gene>
<keyword evidence="2" id="KW-1133">Transmembrane helix</keyword>
<sequence length="92" mass="10146">MQNSTIILLIVVAVVAMVLGGWISFTDSGDSASMTIHKDKMKQDTEAAVEQGEEFLKDTTDKGKQLMDQETHKDQSVDLSTDSELEDSTRKP</sequence>
<feature type="region of interest" description="Disordered" evidence="1">
    <location>
        <begin position="43"/>
        <end position="92"/>
    </location>
</feature>
<accession>A0A518FMI4</accession>
<evidence type="ECO:0000256" key="1">
    <source>
        <dbReference type="SAM" id="MobiDB-lite"/>
    </source>
</evidence>